<evidence type="ECO:0000313" key="2">
    <source>
        <dbReference type="Proteomes" id="UP000198862"/>
    </source>
</evidence>
<reference evidence="1 2" key="1">
    <citation type="submission" date="2016-10" db="EMBL/GenBank/DDBJ databases">
        <authorList>
            <person name="de Groot N.N."/>
        </authorList>
    </citation>
    <scope>NUCLEOTIDE SEQUENCE [LARGE SCALE GENOMIC DNA]</scope>
    <source>
        <strain evidence="1 2">DSM 6059</strain>
    </source>
</reference>
<sequence>MYNRFVESKNVVSGKSFIGRVTVSKTYQNKETSEVLVQDTGRAIFKQNGKCYIEKVSSEMSKMGMPSGVVPCPGEKSANEAAYATAMGKWLNKQ</sequence>
<dbReference type="Proteomes" id="UP000198862">
    <property type="component" value="Unassembled WGS sequence"/>
</dbReference>
<dbReference type="RefSeq" id="WP_091989114.1">
    <property type="nucleotide sequence ID" value="NZ_FOLO01000046.1"/>
</dbReference>
<dbReference type="OrthoDB" id="9986312at2"/>
<proteinExistence type="predicted"/>
<keyword evidence="2" id="KW-1185">Reference proteome</keyword>
<accession>A0A1I1RGF1</accession>
<dbReference type="EMBL" id="FOLO01000046">
    <property type="protein sequence ID" value="SFD29510.1"/>
    <property type="molecule type" value="Genomic_DNA"/>
</dbReference>
<organism evidence="1 2">
    <name type="scientific">Pseudoalteromonas denitrificans DSM 6059</name>
    <dbReference type="NCBI Taxonomy" id="1123010"/>
    <lineage>
        <taxon>Bacteria</taxon>
        <taxon>Pseudomonadati</taxon>
        <taxon>Pseudomonadota</taxon>
        <taxon>Gammaproteobacteria</taxon>
        <taxon>Alteromonadales</taxon>
        <taxon>Pseudoalteromonadaceae</taxon>
        <taxon>Pseudoalteromonas</taxon>
    </lineage>
</organism>
<gene>
    <name evidence="1" type="ORF">SAMN02745724_04117</name>
</gene>
<dbReference type="AlphaFoldDB" id="A0A1I1RGF1"/>
<evidence type="ECO:0000313" key="1">
    <source>
        <dbReference type="EMBL" id="SFD29510.1"/>
    </source>
</evidence>
<protein>
    <submittedName>
        <fullName evidence="1">Uncharacterized protein</fullName>
    </submittedName>
</protein>
<name>A0A1I1RGF1_9GAMM</name>